<dbReference type="InterPro" id="IPR001867">
    <property type="entry name" value="OmpR/PhoB-type_DNA-bd"/>
</dbReference>
<dbReference type="SMART" id="SM00862">
    <property type="entry name" value="Trans_reg_C"/>
    <property type="match status" value="1"/>
</dbReference>
<comment type="caution">
    <text evidence="6">The sequence shown here is derived from an EMBL/GenBank/DDBJ whole genome shotgun (WGS) entry which is preliminary data.</text>
</comment>
<keyword evidence="2" id="KW-0597">Phosphoprotein</keyword>
<evidence type="ECO:0000313" key="6">
    <source>
        <dbReference type="EMBL" id="RYC05539.1"/>
    </source>
</evidence>
<dbReference type="Pfam" id="PF00486">
    <property type="entry name" value="Trans_reg_C"/>
    <property type="match status" value="1"/>
</dbReference>
<dbReference type="PANTHER" id="PTHR48111:SF37">
    <property type="entry name" value="RESPONSE REGULATOR PROTEIN CARR"/>
    <property type="match status" value="1"/>
</dbReference>
<dbReference type="OrthoDB" id="3473150at2"/>
<evidence type="ECO:0000256" key="2">
    <source>
        <dbReference type="PROSITE-ProRule" id="PRU00169"/>
    </source>
</evidence>
<proteinExistence type="predicted"/>
<dbReference type="GO" id="GO:0032993">
    <property type="term" value="C:protein-DNA complex"/>
    <property type="evidence" value="ECO:0007669"/>
    <property type="project" value="TreeGrafter"/>
</dbReference>
<evidence type="ECO:0000313" key="7">
    <source>
        <dbReference type="Proteomes" id="UP000291101"/>
    </source>
</evidence>
<name>A0A4Q2SN91_9ACTN</name>
<gene>
    <name evidence="6" type="ORF">EUA94_18250</name>
</gene>
<dbReference type="Proteomes" id="UP000291101">
    <property type="component" value="Unassembled WGS sequence"/>
</dbReference>
<dbReference type="InterPro" id="IPR011006">
    <property type="entry name" value="CheY-like_superfamily"/>
</dbReference>
<dbReference type="CDD" id="cd00383">
    <property type="entry name" value="trans_reg_C"/>
    <property type="match status" value="1"/>
</dbReference>
<accession>A0A4Q2SN91</accession>
<keyword evidence="7" id="KW-1185">Reference proteome</keyword>
<dbReference type="InterPro" id="IPR036388">
    <property type="entry name" value="WH-like_DNA-bd_sf"/>
</dbReference>
<dbReference type="PROSITE" id="PS50110">
    <property type="entry name" value="RESPONSE_REGULATORY"/>
    <property type="match status" value="1"/>
</dbReference>
<dbReference type="Gene3D" id="6.10.250.690">
    <property type="match status" value="1"/>
</dbReference>
<dbReference type="SUPFAM" id="SSF46894">
    <property type="entry name" value="C-terminal effector domain of the bipartite response regulators"/>
    <property type="match status" value="1"/>
</dbReference>
<feature type="DNA-binding region" description="OmpR/PhoB-type" evidence="3">
    <location>
        <begin position="123"/>
        <end position="221"/>
    </location>
</feature>
<protein>
    <submittedName>
        <fullName evidence="6">Response regulator transcription factor</fullName>
    </submittedName>
</protein>
<sequence>MLTIGVCEDQESIRKVLVRGLRQAGHEVVVAHDGREALLQFGPDEPLDVVVMDVGLPDSDGRDVVQALKSAGQHAPVLFLTALGAPHEVLAGFAAGADDYVVKPFEIAEVLARLDALARRGPDRRLQAGGLVLDPVQHAARSEHGRVLLTPTEFRMLAAITSRPGEVVRRRSVVAAAWPDGASVSENTIDSFIRRIRAKLDEIESPTAIETVRGVGFTAVDRPAAHW</sequence>
<dbReference type="PROSITE" id="PS51755">
    <property type="entry name" value="OMPR_PHOB"/>
    <property type="match status" value="1"/>
</dbReference>
<evidence type="ECO:0000256" key="1">
    <source>
        <dbReference type="ARBA" id="ARBA00023125"/>
    </source>
</evidence>
<dbReference type="InterPro" id="IPR016032">
    <property type="entry name" value="Sig_transdc_resp-reg_C-effctor"/>
</dbReference>
<keyword evidence="1 3" id="KW-0238">DNA-binding</keyword>
<dbReference type="SMART" id="SM00448">
    <property type="entry name" value="REC"/>
    <property type="match status" value="1"/>
</dbReference>
<feature type="modified residue" description="4-aspartylphosphate" evidence="2">
    <location>
        <position position="53"/>
    </location>
</feature>
<feature type="domain" description="OmpR/PhoB-type" evidence="5">
    <location>
        <begin position="123"/>
        <end position="221"/>
    </location>
</feature>
<dbReference type="EMBL" id="SDWV01000023">
    <property type="protein sequence ID" value="RYC05539.1"/>
    <property type="molecule type" value="Genomic_DNA"/>
</dbReference>
<dbReference type="InterPro" id="IPR001789">
    <property type="entry name" value="Sig_transdc_resp-reg_receiver"/>
</dbReference>
<evidence type="ECO:0000256" key="3">
    <source>
        <dbReference type="PROSITE-ProRule" id="PRU01091"/>
    </source>
</evidence>
<dbReference type="Gene3D" id="1.10.10.10">
    <property type="entry name" value="Winged helix-like DNA-binding domain superfamily/Winged helix DNA-binding domain"/>
    <property type="match status" value="1"/>
</dbReference>
<dbReference type="InterPro" id="IPR039420">
    <property type="entry name" value="WalR-like"/>
</dbReference>
<evidence type="ECO:0000259" key="5">
    <source>
        <dbReference type="PROSITE" id="PS51755"/>
    </source>
</evidence>
<feature type="domain" description="Response regulatory" evidence="4">
    <location>
        <begin position="3"/>
        <end position="118"/>
    </location>
</feature>
<dbReference type="SUPFAM" id="SSF52172">
    <property type="entry name" value="CheY-like"/>
    <property type="match status" value="1"/>
</dbReference>
<organism evidence="6 7">
    <name type="scientific">Nocardioides zhouii</name>
    <dbReference type="NCBI Taxonomy" id="1168729"/>
    <lineage>
        <taxon>Bacteria</taxon>
        <taxon>Bacillati</taxon>
        <taxon>Actinomycetota</taxon>
        <taxon>Actinomycetes</taxon>
        <taxon>Propionibacteriales</taxon>
        <taxon>Nocardioidaceae</taxon>
        <taxon>Nocardioides</taxon>
    </lineage>
</organism>
<dbReference type="Pfam" id="PF00072">
    <property type="entry name" value="Response_reg"/>
    <property type="match status" value="1"/>
</dbReference>
<dbReference type="Gene3D" id="3.40.50.2300">
    <property type="match status" value="1"/>
</dbReference>
<dbReference type="RefSeq" id="WP_129428327.1">
    <property type="nucleotide sequence ID" value="NZ_SDWV01000023.1"/>
</dbReference>
<dbReference type="GO" id="GO:0006355">
    <property type="term" value="P:regulation of DNA-templated transcription"/>
    <property type="evidence" value="ECO:0007669"/>
    <property type="project" value="InterPro"/>
</dbReference>
<dbReference type="GO" id="GO:0005829">
    <property type="term" value="C:cytosol"/>
    <property type="evidence" value="ECO:0007669"/>
    <property type="project" value="TreeGrafter"/>
</dbReference>
<reference evidence="6 7" key="1">
    <citation type="submission" date="2019-01" db="EMBL/GenBank/DDBJ databases">
        <title>Novel species of Nocardioides.</title>
        <authorList>
            <person name="Liu Q."/>
            <person name="X Y.-H."/>
        </authorList>
    </citation>
    <scope>NUCLEOTIDE SEQUENCE [LARGE SCALE GENOMIC DNA]</scope>
    <source>
        <strain evidence="6 7">HLT2-9</strain>
    </source>
</reference>
<dbReference type="PANTHER" id="PTHR48111">
    <property type="entry name" value="REGULATOR OF RPOS"/>
    <property type="match status" value="1"/>
</dbReference>
<evidence type="ECO:0000259" key="4">
    <source>
        <dbReference type="PROSITE" id="PS50110"/>
    </source>
</evidence>
<dbReference type="GO" id="GO:0000976">
    <property type="term" value="F:transcription cis-regulatory region binding"/>
    <property type="evidence" value="ECO:0007669"/>
    <property type="project" value="TreeGrafter"/>
</dbReference>
<dbReference type="AlphaFoldDB" id="A0A4Q2SN91"/>
<dbReference type="GO" id="GO:0000156">
    <property type="term" value="F:phosphorelay response regulator activity"/>
    <property type="evidence" value="ECO:0007669"/>
    <property type="project" value="TreeGrafter"/>
</dbReference>